<keyword evidence="2" id="KW-0805">Transcription regulation</keyword>
<evidence type="ECO:0000313" key="7">
    <source>
        <dbReference type="Proteomes" id="UP000429644"/>
    </source>
</evidence>
<dbReference type="Proteomes" id="UP000429644">
    <property type="component" value="Unassembled WGS sequence"/>
</dbReference>
<comment type="caution">
    <text evidence="6">The sequence shown here is derived from an EMBL/GenBank/DDBJ whole genome shotgun (WGS) entry which is preliminary data.</text>
</comment>
<dbReference type="Pfam" id="PF00126">
    <property type="entry name" value="HTH_1"/>
    <property type="match status" value="1"/>
</dbReference>
<dbReference type="EMBL" id="WHPD01003723">
    <property type="protein sequence ID" value="MPV90436.1"/>
    <property type="molecule type" value="Genomic_DNA"/>
</dbReference>
<evidence type="ECO:0000313" key="6">
    <source>
        <dbReference type="EMBL" id="MPV90436.1"/>
    </source>
</evidence>
<name>A0A7J9V0N9_9MICO</name>
<dbReference type="Gene3D" id="1.10.10.10">
    <property type="entry name" value="Winged helix-like DNA-binding domain superfamily/Winged helix DNA-binding domain"/>
    <property type="match status" value="1"/>
</dbReference>
<dbReference type="SUPFAM" id="SSF53850">
    <property type="entry name" value="Periplasmic binding protein-like II"/>
    <property type="match status" value="1"/>
</dbReference>
<evidence type="ECO:0000256" key="3">
    <source>
        <dbReference type="ARBA" id="ARBA00023125"/>
    </source>
</evidence>
<proteinExistence type="inferred from homology"/>
<dbReference type="PANTHER" id="PTHR30346">
    <property type="entry name" value="TRANSCRIPTIONAL DUAL REGULATOR HCAR-RELATED"/>
    <property type="match status" value="1"/>
</dbReference>
<dbReference type="GO" id="GO:0003700">
    <property type="term" value="F:DNA-binding transcription factor activity"/>
    <property type="evidence" value="ECO:0007669"/>
    <property type="project" value="InterPro"/>
</dbReference>
<dbReference type="InterPro" id="IPR000847">
    <property type="entry name" value="LysR_HTH_N"/>
</dbReference>
<evidence type="ECO:0000256" key="1">
    <source>
        <dbReference type="ARBA" id="ARBA00009437"/>
    </source>
</evidence>
<sequence>MTAAAEKLGYSTGAVSQHLATLESAVGAALLTRRGRNVVPTDAGLLLATRAARLLEDQRVALQQVNDTSGKVAGTVRLGMFATVAASLLPAIVEQLASRLPDVALESYEIAVDDITSTVARGDVDLGLGLDYPSALIPRERGTALELVQRETFSLVTARPATLPKRVALSDAADLDWILPPAHTHFGLAVRSACRQAGFEPRAVHEVNDTATSLALVAQGLGVALATPLMLRLTRADALCLSELEARVERHLVLVQPEGGSARRSVAAVTEVIRKVAAQAVPVIGHRS</sequence>
<dbReference type="Pfam" id="PF03466">
    <property type="entry name" value="LysR_substrate"/>
    <property type="match status" value="1"/>
</dbReference>
<gene>
    <name evidence="6" type="ORF">GB882_17310</name>
</gene>
<dbReference type="PROSITE" id="PS50931">
    <property type="entry name" value="HTH_LYSR"/>
    <property type="match status" value="1"/>
</dbReference>
<dbReference type="InterPro" id="IPR036390">
    <property type="entry name" value="WH_DNA-bd_sf"/>
</dbReference>
<reference evidence="6 7" key="1">
    <citation type="submission" date="2019-10" db="EMBL/GenBank/DDBJ databases">
        <title>Georgenia wutianyii sp. nov. and Georgenia yuyongxinii sp. nov. isolated from plateau pika (Ochotona curzoniae) in the Qinghai-Tibet plateau of China.</title>
        <authorList>
            <person name="Tian Z."/>
        </authorList>
    </citation>
    <scope>NUCLEOTIDE SEQUENCE [LARGE SCALE GENOMIC DNA]</scope>
    <source>
        <strain evidence="6 7">JCM 15130</strain>
    </source>
</reference>
<evidence type="ECO:0000259" key="5">
    <source>
        <dbReference type="PROSITE" id="PS50931"/>
    </source>
</evidence>
<dbReference type="InterPro" id="IPR005119">
    <property type="entry name" value="LysR_subst-bd"/>
</dbReference>
<protein>
    <submittedName>
        <fullName evidence="6">LysR family transcriptional regulator</fullName>
    </submittedName>
</protein>
<accession>A0A7J9V0N9</accession>
<evidence type="ECO:0000256" key="2">
    <source>
        <dbReference type="ARBA" id="ARBA00023015"/>
    </source>
</evidence>
<evidence type="ECO:0000256" key="4">
    <source>
        <dbReference type="ARBA" id="ARBA00023163"/>
    </source>
</evidence>
<dbReference type="SUPFAM" id="SSF46785">
    <property type="entry name" value="Winged helix' DNA-binding domain"/>
    <property type="match status" value="1"/>
</dbReference>
<dbReference type="PANTHER" id="PTHR30346:SF28">
    <property type="entry name" value="HTH-TYPE TRANSCRIPTIONAL REGULATOR CYNR"/>
    <property type="match status" value="1"/>
</dbReference>
<dbReference type="InterPro" id="IPR036388">
    <property type="entry name" value="WH-like_DNA-bd_sf"/>
</dbReference>
<keyword evidence="4" id="KW-0804">Transcription</keyword>
<dbReference type="AlphaFoldDB" id="A0A7J9V0N9"/>
<dbReference type="Gene3D" id="3.40.190.290">
    <property type="match status" value="1"/>
</dbReference>
<feature type="domain" description="HTH lysR-type" evidence="5">
    <location>
        <begin position="1"/>
        <end position="41"/>
    </location>
</feature>
<comment type="similarity">
    <text evidence="1">Belongs to the LysR transcriptional regulatory family.</text>
</comment>
<keyword evidence="7" id="KW-1185">Reference proteome</keyword>
<dbReference type="GO" id="GO:0003677">
    <property type="term" value="F:DNA binding"/>
    <property type="evidence" value="ECO:0007669"/>
    <property type="project" value="UniProtKB-KW"/>
</dbReference>
<dbReference type="GO" id="GO:0032993">
    <property type="term" value="C:protein-DNA complex"/>
    <property type="evidence" value="ECO:0007669"/>
    <property type="project" value="TreeGrafter"/>
</dbReference>
<keyword evidence="3" id="KW-0238">DNA-binding</keyword>
<organism evidence="6 7">
    <name type="scientific">Georgenia ruanii</name>
    <dbReference type="NCBI Taxonomy" id="348442"/>
    <lineage>
        <taxon>Bacteria</taxon>
        <taxon>Bacillati</taxon>
        <taxon>Actinomycetota</taxon>
        <taxon>Actinomycetes</taxon>
        <taxon>Micrococcales</taxon>
        <taxon>Bogoriellaceae</taxon>
        <taxon>Georgenia</taxon>
    </lineage>
</organism>
<feature type="non-terminal residue" evidence="6">
    <location>
        <position position="1"/>
    </location>
</feature>